<name>A0A4R0RJR2_9APHY</name>
<evidence type="ECO:0008006" key="5">
    <source>
        <dbReference type="Google" id="ProtNLM"/>
    </source>
</evidence>
<sequence>MLSVGLLLSSVLPAPSLILRRSSSPENFDFCCDSFLSTFERTSNVNENNKVVVKATASMDRFSHFFASPAPRTIDAVDTEPEAADSNEAILLQTFPDELVEDILIRAWLSTDWSSPKRRWFLYRTVLGLSRQWNRIMRAVVMQFRVLESLADFQMYSHLSTSFMLQVLLPVKYIRIPFLDLTDSYLLAFHMIPMVQSSAEVDIPSMSDGDFWRLCKTIDKDRFRPRHQSLAFAFKNYAVLSHNQTCDSSMSELTRKTPKVSFITGLTITWTKLRESGGFCYDLTDFKCMLLPFPNLAHLRTNIPISLLLVSDLLKSLVTLTLDIPPLYIKDFHATSLLPWSVITSLKKRAFVPQKIIVESGPLKPIGWDILCNVCDTLGVKTLYIIKYASTYEPPIKSPQDPLRSYQAASSCFNKLPLGDKSIGAPHGSSLVSEDFHAQEYQDFMTVYSGEAQGSQASPPQASPIMDSH</sequence>
<dbReference type="OrthoDB" id="2757544at2759"/>
<feature type="chain" id="PRO_5020579682" description="F-box domain-containing protein" evidence="2">
    <location>
        <begin position="19"/>
        <end position="469"/>
    </location>
</feature>
<dbReference type="EMBL" id="RWJN01000363">
    <property type="protein sequence ID" value="TCD62534.1"/>
    <property type="molecule type" value="Genomic_DNA"/>
</dbReference>
<evidence type="ECO:0000256" key="1">
    <source>
        <dbReference type="SAM" id="MobiDB-lite"/>
    </source>
</evidence>
<protein>
    <recommendedName>
        <fullName evidence="5">F-box domain-containing protein</fullName>
    </recommendedName>
</protein>
<organism evidence="3 4">
    <name type="scientific">Steccherinum ochraceum</name>
    <dbReference type="NCBI Taxonomy" id="92696"/>
    <lineage>
        <taxon>Eukaryota</taxon>
        <taxon>Fungi</taxon>
        <taxon>Dikarya</taxon>
        <taxon>Basidiomycota</taxon>
        <taxon>Agaricomycotina</taxon>
        <taxon>Agaricomycetes</taxon>
        <taxon>Polyporales</taxon>
        <taxon>Steccherinaceae</taxon>
        <taxon>Steccherinum</taxon>
    </lineage>
</organism>
<keyword evidence="4" id="KW-1185">Reference proteome</keyword>
<keyword evidence="2" id="KW-0732">Signal</keyword>
<gene>
    <name evidence="3" type="ORF">EIP91_006761</name>
</gene>
<reference evidence="3 4" key="1">
    <citation type="submission" date="2018-11" db="EMBL/GenBank/DDBJ databases">
        <title>Genome assembly of Steccherinum ochraceum LE-BIN_3174, the white-rot fungus of the Steccherinaceae family (The Residual Polyporoid clade, Polyporales, Basidiomycota).</title>
        <authorList>
            <person name="Fedorova T.V."/>
            <person name="Glazunova O.A."/>
            <person name="Landesman E.O."/>
            <person name="Moiseenko K.V."/>
            <person name="Psurtseva N.V."/>
            <person name="Savinova O.S."/>
            <person name="Shakhova N.V."/>
            <person name="Tyazhelova T.V."/>
            <person name="Vasina D.V."/>
        </authorList>
    </citation>
    <scope>NUCLEOTIDE SEQUENCE [LARGE SCALE GENOMIC DNA]</scope>
    <source>
        <strain evidence="3 4">LE-BIN_3174</strain>
    </source>
</reference>
<comment type="caution">
    <text evidence="3">The sequence shown here is derived from an EMBL/GenBank/DDBJ whole genome shotgun (WGS) entry which is preliminary data.</text>
</comment>
<evidence type="ECO:0000313" key="4">
    <source>
        <dbReference type="Proteomes" id="UP000292702"/>
    </source>
</evidence>
<proteinExistence type="predicted"/>
<evidence type="ECO:0000313" key="3">
    <source>
        <dbReference type="EMBL" id="TCD62534.1"/>
    </source>
</evidence>
<feature type="signal peptide" evidence="2">
    <location>
        <begin position="1"/>
        <end position="18"/>
    </location>
</feature>
<dbReference type="AlphaFoldDB" id="A0A4R0RJR2"/>
<dbReference type="Proteomes" id="UP000292702">
    <property type="component" value="Unassembled WGS sequence"/>
</dbReference>
<feature type="region of interest" description="Disordered" evidence="1">
    <location>
        <begin position="449"/>
        <end position="469"/>
    </location>
</feature>
<evidence type="ECO:0000256" key="2">
    <source>
        <dbReference type="SAM" id="SignalP"/>
    </source>
</evidence>
<accession>A0A4R0RJR2</accession>